<protein>
    <submittedName>
        <fullName evidence="1">Uncharacterized protein</fullName>
    </submittedName>
</protein>
<dbReference type="Proteomes" id="UP001054945">
    <property type="component" value="Unassembled WGS sequence"/>
</dbReference>
<dbReference type="EMBL" id="BPLR01005389">
    <property type="protein sequence ID" value="GIY01925.1"/>
    <property type="molecule type" value="Genomic_DNA"/>
</dbReference>
<proteinExistence type="predicted"/>
<organism evidence="1 2">
    <name type="scientific">Caerostris extrusa</name>
    <name type="common">Bark spider</name>
    <name type="synonym">Caerostris bankana</name>
    <dbReference type="NCBI Taxonomy" id="172846"/>
    <lineage>
        <taxon>Eukaryota</taxon>
        <taxon>Metazoa</taxon>
        <taxon>Ecdysozoa</taxon>
        <taxon>Arthropoda</taxon>
        <taxon>Chelicerata</taxon>
        <taxon>Arachnida</taxon>
        <taxon>Araneae</taxon>
        <taxon>Araneomorphae</taxon>
        <taxon>Entelegynae</taxon>
        <taxon>Araneoidea</taxon>
        <taxon>Araneidae</taxon>
        <taxon>Caerostris</taxon>
    </lineage>
</organism>
<reference evidence="1 2" key="1">
    <citation type="submission" date="2021-06" db="EMBL/GenBank/DDBJ databases">
        <title>Caerostris extrusa draft genome.</title>
        <authorList>
            <person name="Kono N."/>
            <person name="Arakawa K."/>
        </authorList>
    </citation>
    <scope>NUCLEOTIDE SEQUENCE [LARGE SCALE GENOMIC DNA]</scope>
</reference>
<keyword evidence="2" id="KW-1185">Reference proteome</keyword>
<evidence type="ECO:0000313" key="2">
    <source>
        <dbReference type="Proteomes" id="UP001054945"/>
    </source>
</evidence>
<dbReference type="AlphaFoldDB" id="A0AAV4Q1L1"/>
<comment type="caution">
    <text evidence="1">The sequence shown here is derived from an EMBL/GenBank/DDBJ whole genome shotgun (WGS) entry which is preliminary data.</text>
</comment>
<sequence>MNPIYRLYFWIVYRYIKSPLSLTCVETWRGTQEDGHVRCQNVNAFNCCRFFLPFLSNSSSFARRSGRNGVERKVATRFTGDTPKFKDTPGRNPKRMVRGLGKGALTICKRGHLSVPPECTTDKILNQAMKSRSRVRGMRLGNMELLNELAAYFEEKVLSTGIVSWIPTKYSKRKSQQVSESEARVSLRLSFLTSMKLQIRSDLYGKMRTIAIRDK</sequence>
<evidence type="ECO:0000313" key="1">
    <source>
        <dbReference type="EMBL" id="GIY01925.1"/>
    </source>
</evidence>
<name>A0AAV4Q1L1_CAEEX</name>
<accession>A0AAV4Q1L1</accession>
<gene>
    <name evidence="1" type="ORF">CEXT_332061</name>
</gene>